<dbReference type="AlphaFoldDB" id="A0A072U5X4"/>
<keyword evidence="3" id="KW-1185">Reference proteome</keyword>
<evidence type="ECO:0000313" key="2">
    <source>
        <dbReference type="EnsemblPlants" id="KEH24751"/>
    </source>
</evidence>
<sequence length="80" mass="9546">MAALANCFWESPLHKKQDQHEEQQHTPDAKMKNKTILSFSDSRFDFLDFKVYIQHFFFYGLDIFSGYVHEDYDGVDECDE</sequence>
<protein>
    <submittedName>
        <fullName evidence="1 2">Uncharacterized protein</fullName>
    </submittedName>
</protein>
<reference evidence="1 3" key="1">
    <citation type="journal article" date="2011" name="Nature">
        <title>The Medicago genome provides insight into the evolution of rhizobial symbioses.</title>
        <authorList>
            <person name="Young N.D."/>
            <person name="Debelle F."/>
            <person name="Oldroyd G.E."/>
            <person name="Geurts R."/>
            <person name="Cannon S.B."/>
            <person name="Udvardi M.K."/>
            <person name="Benedito V.A."/>
            <person name="Mayer K.F."/>
            <person name="Gouzy J."/>
            <person name="Schoof H."/>
            <person name="Van de Peer Y."/>
            <person name="Proost S."/>
            <person name="Cook D.R."/>
            <person name="Meyers B.C."/>
            <person name="Spannagl M."/>
            <person name="Cheung F."/>
            <person name="De Mita S."/>
            <person name="Krishnakumar V."/>
            <person name="Gundlach H."/>
            <person name="Zhou S."/>
            <person name="Mudge J."/>
            <person name="Bharti A.K."/>
            <person name="Murray J.D."/>
            <person name="Naoumkina M.A."/>
            <person name="Rosen B."/>
            <person name="Silverstein K.A."/>
            <person name="Tang H."/>
            <person name="Rombauts S."/>
            <person name="Zhao P.X."/>
            <person name="Zhou P."/>
            <person name="Barbe V."/>
            <person name="Bardou P."/>
            <person name="Bechner M."/>
            <person name="Bellec A."/>
            <person name="Berger A."/>
            <person name="Berges H."/>
            <person name="Bidwell S."/>
            <person name="Bisseling T."/>
            <person name="Choisne N."/>
            <person name="Couloux A."/>
            <person name="Denny R."/>
            <person name="Deshpande S."/>
            <person name="Dai X."/>
            <person name="Doyle J.J."/>
            <person name="Dudez A.M."/>
            <person name="Farmer A.D."/>
            <person name="Fouteau S."/>
            <person name="Franken C."/>
            <person name="Gibelin C."/>
            <person name="Gish J."/>
            <person name="Goldstein S."/>
            <person name="Gonzalez A.J."/>
            <person name="Green P.J."/>
            <person name="Hallab A."/>
            <person name="Hartog M."/>
            <person name="Hua A."/>
            <person name="Humphray S.J."/>
            <person name="Jeong D.H."/>
            <person name="Jing Y."/>
            <person name="Jocker A."/>
            <person name="Kenton S.M."/>
            <person name="Kim D.J."/>
            <person name="Klee K."/>
            <person name="Lai H."/>
            <person name="Lang C."/>
            <person name="Lin S."/>
            <person name="Macmil S.L."/>
            <person name="Magdelenat G."/>
            <person name="Matthews L."/>
            <person name="McCorrison J."/>
            <person name="Monaghan E.L."/>
            <person name="Mun J.H."/>
            <person name="Najar F.Z."/>
            <person name="Nicholson C."/>
            <person name="Noirot C."/>
            <person name="O'Bleness M."/>
            <person name="Paule C.R."/>
            <person name="Poulain J."/>
            <person name="Prion F."/>
            <person name="Qin B."/>
            <person name="Qu C."/>
            <person name="Retzel E.F."/>
            <person name="Riddle C."/>
            <person name="Sallet E."/>
            <person name="Samain S."/>
            <person name="Samson N."/>
            <person name="Sanders I."/>
            <person name="Saurat O."/>
            <person name="Scarpelli C."/>
            <person name="Schiex T."/>
            <person name="Segurens B."/>
            <person name="Severin A.J."/>
            <person name="Sherrier D.J."/>
            <person name="Shi R."/>
            <person name="Sims S."/>
            <person name="Singer S.R."/>
            <person name="Sinharoy S."/>
            <person name="Sterck L."/>
            <person name="Viollet A."/>
            <person name="Wang B.B."/>
            <person name="Wang K."/>
            <person name="Wang M."/>
            <person name="Wang X."/>
            <person name="Warfsmann J."/>
            <person name="Weissenbach J."/>
            <person name="White D.D."/>
            <person name="White J.D."/>
            <person name="Wiley G.B."/>
            <person name="Wincker P."/>
            <person name="Xing Y."/>
            <person name="Yang L."/>
            <person name="Yao Z."/>
            <person name="Ying F."/>
            <person name="Zhai J."/>
            <person name="Zhou L."/>
            <person name="Zuber A."/>
            <person name="Denarie J."/>
            <person name="Dixon R.A."/>
            <person name="May G.D."/>
            <person name="Schwartz D.C."/>
            <person name="Rogers J."/>
            <person name="Quetier F."/>
            <person name="Town C.D."/>
            <person name="Roe B.A."/>
        </authorList>
    </citation>
    <scope>NUCLEOTIDE SEQUENCE [LARGE SCALE GENOMIC DNA]</scope>
    <source>
        <strain evidence="1">A17</strain>
        <strain evidence="2 3">cv. Jemalong A17</strain>
    </source>
</reference>
<name>A0A072U5X4_MEDTR</name>
<evidence type="ECO:0000313" key="3">
    <source>
        <dbReference type="Proteomes" id="UP000002051"/>
    </source>
</evidence>
<dbReference type="HOGENOM" id="CLU_2593424_0_0_1"/>
<proteinExistence type="predicted"/>
<organism evidence="1 3">
    <name type="scientific">Medicago truncatula</name>
    <name type="common">Barrel medic</name>
    <name type="synonym">Medicago tribuloides</name>
    <dbReference type="NCBI Taxonomy" id="3880"/>
    <lineage>
        <taxon>Eukaryota</taxon>
        <taxon>Viridiplantae</taxon>
        <taxon>Streptophyta</taxon>
        <taxon>Embryophyta</taxon>
        <taxon>Tracheophyta</taxon>
        <taxon>Spermatophyta</taxon>
        <taxon>Magnoliopsida</taxon>
        <taxon>eudicotyledons</taxon>
        <taxon>Gunneridae</taxon>
        <taxon>Pentapetalae</taxon>
        <taxon>rosids</taxon>
        <taxon>fabids</taxon>
        <taxon>Fabales</taxon>
        <taxon>Fabaceae</taxon>
        <taxon>Papilionoideae</taxon>
        <taxon>50 kb inversion clade</taxon>
        <taxon>NPAAA clade</taxon>
        <taxon>Hologalegina</taxon>
        <taxon>IRL clade</taxon>
        <taxon>Trifolieae</taxon>
        <taxon>Medicago</taxon>
    </lineage>
</organism>
<reference evidence="1 3" key="2">
    <citation type="journal article" date="2014" name="BMC Genomics">
        <title>An improved genome release (version Mt4.0) for the model legume Medicago truncatula.</title>
        <authorList>
            <person name="Tang H."/>
            <person name="Krishnakumar V."/>
            <person name="Bidwell S."/>
            <person name="Rosen B."/>
            <person name="Chan A."/>
            <person name="Zhou S."/>
            <person name="Gentzbittel L."/>
            <person name="Childs K.L."/>
            <person name="Yandell M."/>
            <person name="Gundlach H."/>
            <person name="Mayer K.F."/>
            <person name="Schwartz D.C."/>
            <person name="Town C.D."/>
        </authorList>
    </citation>
    <scope>GENOME REANNOTATION</scope>
    <source>
        <strain evidence="1">A17</strain>
        <strain evidence="2 3">cv. Jemalong A17</strain>
    </source>
</reference>
<gene>
    <name evidence="1" type="ordered locus">MTR_6g004330</name>
</gene>
<evidence type="ECO:0000313" key="1">
    <source>
        <dbReference type="EMBL" id="KEH24751.1"/>
    </source>
</evidence>
<accession>A0A072U5X4</accession>
<dbReference type="Proteomes" id="UP000002051">
    <property type="component" value="Chromosome 6"/>
</dbReference>
<dbReference type="EnsemblPlants" id="KEH24751">
    <property type="protein sequence ID" value="KEH24751"/>
    <property type="gene ID" value="MTR_6g004330"/>
</dbReference>
<dbReference type="EMBL" id="CM001222">
    <property type="protein sequence ID" value="KEH24751.1"/>
    <property type="molecule type" value="Genomic_DNA"/>
</dbReference>
<reference evidence="2" key="3">
    <citation type="submission" date="2015-04" db="UniProtKB">
        <authorList>
            <consortium name="EnsemblPlants"/>
        </authorList>
    </citation>
    <scope>IDENTIFICATION</scope>
    <source>
        <strain evidence="2">cv. Jemalong A17</strain>
    </source>
</reference>